<feature type="region of interest" description="Disordered" evidence="1">
    <location>
        <begin position="691"/>
        <end position="855"/>
    </location>
</feature>
<sequence>MTPQVQVHLVPDGNPIHSPGSHPPLFSWKDDLKFPAKTQQGTLGVGSSAASTSDVNDLGDDKRLKEQLDQKQSHQTFSRRPSTGGVAFSNLGAGFVNTEVPAQSNGIDVSPTGATVEDNPDEVLGKTIRDAFQHRWKKDRKPFLPIDKLDEIVNHELVSQELLRLGVIPPTDADRLNRVTCQIVDTKEGSKHLTSRRKLFTILALINKVSTIMDFIDKDIYDNNLPFIEKENGEWEGQDEHGKEKPIDVFRNWRMHERESFFINQWKVHVPIFSLSTNESLKVEHFKLAEGTTLPWIEEPQPLGRGGFGVVEKVKIHPQHLTSNSTTQAKDVYYAVKQVEGSGDGAFKKEVSNLNRFSGKEHPNLIRLLCTFSIGDKHHLLFPCADGNLQELWKEQHKPQASTSDPERGVWFSGQCLGIVEGLLRIHRQGADRVGDILRSIPRSDVKKYGRHGDLKPENILWFRNHQARDEDYDMGLLKISDFGLMRFHGTVSMSQVDARRLAVSPTYRAPEFDISDEVSQAYDIWSLGCVLLEFVIWYLKGWPGVDSFSKSRAKEDIYSDAGIAQDIFFSHVKTNGQWAASKNKAVHEEFSRLYADPNCSDFIQDLLEFVEDKLLRIRPKNRARCVEIHKKLVGLHQKCKETPDYSLKHTKRLPIRSETSESELCPDASHRHSLAFRDSRLKSMSYPIEQTRSNSHRHPGSSMARSPLGKGYLLGNTRGETEGDMESRPENPHRDQLQNKEQTRAKIIDVDDPETAETAVPKADPTGLAEDGQRMEQPLLVSLPGPVTLENRSPTDTSVPKPQTGLQVPHTSRPPSSATLIFPEPYPRVTKEELPPGLQSSQASQDNSIDGRHDKGTLRMRFKNFVKLLFCRLRRRSHG</sequence>
<dbReference type="InterPro" id="IPR000719">
    <property type="entry name" value="Prot_kinase_dom"/>
</dbReference>
<dbReference type="SUPFAM" id="SSF56112">
    <property type="entry name" value="Protein kinase-like (PK-like)"/>
    <property type="match status" value="1"/>
</dbReference>
<dbReference type="GO" id="GO:0004674">
    <property type="term" value="F:protein serine/threonine kinase activity"/>
    <property type="evidence" value="ECO:0007669"/>
    <property type="project" value="TreeGrafter"/>
</dbReference>
<name>A0A0P7B8X8_9HYPO</name>
<evidence type="ECO:0000256" key="1">
    <source>
        <dbReference type="SAM" id="MobiDB-lite"/>
    </source>
</evidence>
<dbReference type="Gene3D" id="1.10.510.10">
    <property type="entry name" value="Transferase(Phosphotransferase) domain 1"/>
    <property type="match status" value="1"/>
</dbReference>
<dbReference type="PANTHER" id="PTHR24359">
    <property type="entry name" value="SERINE/THREONINE-PROTEIN KINASE SBK1"/>
    <property type="match status" value="1"/>
</dbReference>
<feature type="domain" description="Protein kinase" evidence="2">
    <location>
        <begin position="297"/>
        <end position="633"/>
    </location>
</feature>
<organism evidence="3 4">
    <name type="scientific">Neonectria ditissima</name>
    <dbReference type="NCBI Taxonomy" id="78410"/>
    <lineage>
        <taxon>Eukaryota</taxon>
        <taxon>Fungi</taxon>
        <taxon>Dikarya</taxon>
        <taxon>Ascomycota</taxon>
        <taxon>Pezizomycotina</taxon>
        <taxon>Sordariomycetes</taxon>
        <taxon>Hypocreomycetidae</taxon>
        <taxon>Hypocreales</taxon>
        <taxon>Nectriaceae</taxon>
        <taxon>Neonectria</taxon>
    </lineage>
</organism>
<dbReference type="SMART" id="SM00220">
    <property type="entry name" value="S_TKc"/>
    <property type="match status" value="1"/>
</dbReference>
<dbReference type="EMBL" id="LKCW01000179">
    <property type="protein sequence ID" value="KPM37031.1"/>
    <property type="molecule type" value="Genomic_DNA"/>
</dbReference>
<dbReference type="Gene3D" id="3.30.200.20">
    <property type="entry name" value="Phosphorylase Kinase, domain 1"/>
    <property type="match status" value="1"/>
</dbReference>
<keyword evidence="4" id="KW-1185">Reference proteome</keyword>
<dbReference type="InterPro" id="IPR011009">
    <property type="entry name" value="Kinase-like_dom_sf"/>
</dbReference>
<dbReference type="PANTHER" id="PTHR24359:SF37">
    <property type="entry name" value="PROTEIN KINASE DOMAIN-CONTAINING PROTEIN"/>
    <property type="match status" value="1"/>
</dbReference>
<reference evidence="3 4" key="1">
    <citation type="submission" date="2015-09" db="EMBL/GenBank/DDBJ databases">
        <title>Draft genome of a European isolate of the apple canker pathogen Neonectria ditissima.</title>
        <authorList>
            <person name="Gomez-Cortecero A."/>
            <person name="Harrison R.J."/>
            <person name="Armitage A.D."/>
        </authorList>
    </citation>
    <scope>NUCLEOTIDE SEQUENCE [LARGE SCALE GENOMIC DNA]</scope>
    <source>
        <strain evidence="3 4">R09/05</strain>
    </source>
</reference>
<dbReference type="OrthoDB" id="4062651at2759"/>
<comment type="caution">
    <text evidence="3">The sequence shown here is derived from an EMBL/GenBank/DDBJ whole genome shotgun (WGS) entry which is preliminary data.</text>
</comment>
<feature type="region of interest" description="Disordered" evidence="1">
    <location>
        <begin position="39"/>
        <end position="59"/>
    </location>
</feature>
<dbReference type="Proteomes" id="UP000050424">
    <property type="component" value="Unassembled WGS sequence"/>
</dbReference>
<evidence type="ECO:0000259" key="2">
    <source>
        <dbReference type="PROSITE" id="PS50011"/>
    </source>
</evidence>
<dbReference type="AlphaFoldDB" id="A0A0P7B8X8"/>
<dbReference type="PROSITE" id="PS50011">
    <property type="entry name" value="PROTEIN_KINASE_DOM"/>
    <property type="match status" value="1"/>
</dbReference>
<feature type="compositionally biased region" description="Polar residues" evidence="1">
    <location>
        <begin position="839"/>
        <end position="849"/>
    </location>
</feature>
<evidence type="ECO:0000313" key="4">
    <source>
        <dbReference type="Proteomes" id="UP000050424"/>
    </source>
</evidence>
<protein>
    <recommendedName>
        <fullName evidence="2">Protein kinase domain-containing protein</fullName>
    </recommendedName>
</protein>
<dbReference type="GO" id="GO:0005524">
    <property type="term" value="F:ATP binding"/>
    <property type="evidence" value="ECO:0007669"/>
    <property type="project" value="InterPro"/>
</dbReference>
<accession>A0A0P7B8X8</accession>
<gene>
    <name evidence="3" type="ORF">AK830_g9515</name>
</gene>
<dbReference type="Pfam" id="PF00069">
    <property type="entry name" value="Pkinase"/>
    <property type="match status" value="1"/>
</dbReference>
<feature type="compositionally biased region" description="Basic and acidic residues" evidence="1">
    <location>
        <begin position="720"/>
        <end position="750"/>
    </location>
</feature>
<dbReference type="STRING" id="78410.A0A0P7B8X8"/>
<feature type="compositionally biased region" description="Polar residues" evidence="1">
    <location>
        <begin position="791"/>
        <end position="820"/>
    </location>
</feature>
<evidence type="ECO:0000313" key="3">
    <source>
        <dbReference type="EMBL" id="KPM37031.1"/>
    </source>
</evidence>
<dbReference type="CDD" id="cd00180">
    <property type="entry name" value="PKc"/>
    <property type="match status" value="1"/>
</dbReference>
<proteinExistence type="predicted"/>